<evidence type="ECO:0000256" key="3">
    <source>
        <dbReference type="ARBA" id="ARBA00023163"/>
    </source>
</evidence>
<dbReference type="Proteomes" id="UP001165367">
    <property type="component" value="Unassembled WGS sequence"/>
</dbReference>
<proteinExistence type="predicted"/>
<dbReference type="InterPro" id="IPR018060">
    <property type="entry name" value="HTH_AraC"/>
</dbReference>
<evidence type="ECO:0000256" key="1">
    <source>
        <dbReference type="ARBA" id="ARBA00023015"/>
    </source>
</evidence>
<keyword evidence="3" id="KW-0804">Transcription</keyword>
<dbReference type="PRINTS" id="PR00032">
    <property type="entry name" value="HTHARAC"/>
</dbReference>
<evidence type="ECO:0000259" key="4">
    <source>
        <dbReference type="PROSITE" id="PS01124"/>
    </source>
</evidence>
<dbReference type="SMART" id="SM00342">
    <property type="entry name" value="HTH_ARAC"/>
    <property type="match status" value="1"/>
</dbReference>
<keyword evidence="1" id="KW-0805">Transcription regulation</keyword>
<dbReference type="EMBL" id="JAKLTR010000002">
    <property type="protein sequence ID" value="MCG2613455.1"/>
    <property type="molecule type" value="Genomic_DNA"/>
</dbReference>
<dbReference type="PANTHER" id="PTHR43280:SF28">
    <property type="entry name" value="HTH-TYPE TRANSCRIPTIONAL ACTIVATOR RHAS"/>
    <property type="match status" value="1"/>
</dbReference>
<dbReference type="InterPro" id="IPR009057">
    <property type="entry name" value="Homeodomain-like_sf"/>
</dbReference>
<evidence type="ECO:0000256" key="2">
    <source>
        <dbReference type="ARBA" id="ARBA00023125"/>
    </source>
</evidence>
<dbReference type="PROSITE" id="PS00041">
    <property type="entry name" value="HTH_ARAC_FAMILY_1"/>
    <property type="match status" value="1"/>
</dbReference>
<comment type="caution">
    <text evidence="5">The sequence shown here is derived from an EMBL/GenBank/DDBJ whole genome shotgun (WGS) entry which is preliminary data.</text>
</comment>
<dbReference type="SUPFAM" id="SSF46689">
    <property type="entry name" value="Homeodomain-like"/>
    <property type="match status" value="2"/>
</dbReference>
<gene>
    <name evidence="5" type="ORF">LZZ85_04150</name>
</gene>
<accession>A0ABS9KMD3</accession>
<sequence>MDPVADFTEDVLRAGVTDSVIFVLMGTDKTYYQEQIAKISRESGLAEYQYIQVRQSRHFMEKHYADKIELDQIAMAACMSRFHFVRVFQMIYGVTPRQYLKDVRINKAKALLKKGLDVTTVCYEVGYDSVPTFSSAFKRGTGLSPGRYQQWHKSNPE</sequence>
<feature type="domain" description="HTH araC/xylS-type" evidence="4">
    <location>
        <begin position="54"/>
        <end position="151"/>
    </location>
</feature>
<protein>
    <submittedName>
        <fullName evidence="5">AraC family transcriptional regulator</fullName>
    </submittedName>
</protein>
<reference evidence="5" key="1">
    <citation type="submission" date="2022-01" db="EMBL/GenBank/DDBJ databases">
        <authorList>
            <person name="Jo J.-H."/>
            <person name="Im W.-T."/>
        </authorList>
    </citation>
    <scope>NUCLEOTIDE SEQUENCE</scope>
    <source>
        <strain evidence="5">NA20</strain>
    </source>
</reference>
<dbReference type="InterPro" id="IPR018062">
    <property type="entry name" value="HTH_AraC-typ_CS"/>
</dbReference>
<dbReference type="Pfam" id="PF12833">
    <property type="entry name" value="HTH_18"/>
    <property type="match status" value="1"/>
</dbReference>
<dbReference type="PROSITE" id="PS01124">
    <property type="entry name" value="HTH_ARAC_FAMILY_2"/>
    <property type="match status" value="1"/>
</dbReference>
<name>A0ABS9KMD3_9BACT</name>
<dbReference type="Gene3D" id="1.10.10.60">
    <property type="entry name" value="Homeodomain-like"/>
    <property type="match status" value="2"/>
</dbReference>
<keyword evidence="2" id="KW-0238">DNA-binding</keyword>
<keyword evidence="6" id="KW-1185">Reference proteome</keyword>
<evidence type="ECO:0000313" key="5">
    <source>
        <dbReference type="EMBL" id="MCG2613455.1"/>
    </source>
</evidence>
<organism evidence="5 6">
    <name type="scientific">Terrimonas ginsenosidimutans</name>
    <dbReference type="NCBI Taxonomy" id="2908004"/>
    <lineage>
        <taxon>Bacteria</taxon>
        <taxon>Pseudomonadati</taxon>
        <taxon>Bacteroidota</taxon>
        <taxon>Chitinophagia</taxon>
        <taxon>Chitinophagales</taxon>
        <taxon>Chitinophagaceae</taxon>
        <taxon>Terrimonas</taxon>
    </lineage>
</organism>
<dbReference type="PANTHER" id="PTHR43280">
    <property type="entry name" value="ARAC-FAMILY TRANSCRIPTIONAL REGULATOR"/>
    <property type="match status" value="1"/>
</dbReference>
<dbReference type="RefSeq" id="WP_237868683.1">
    <property type="nucleotide sequence ID" value="NZ_JAKLTR010000002.1"/>
</dbReference>
<dbReference type="InterPro" id="IPR020449">
    <property type="entry name" value="Tscrpt_reg_AraC-type_HTH"/>
</dbReference>
<evidence type="ECO:0000313" key="6">
    <source>
        <dbReference type="Proteomes" id="UP001165367"/>
    </source>
</evidence>